<sequence>MATERRTFSPEAWRQRLHDLNVRDFPTTVALELTKDTLGFVLKQWKSYSSTVKLSLLFSMLCIKKLQIKSFEDSLTQIINLGCVDEDEWVSQISKVLRQYPKTLALDFHGELIIHPDAMENWLRLREKVRHRGTRFRPAEYPYIHPDLYDITRPLQAKMVNESPYEVHDLQKLRQDRLSVLNASTNLTSNTLLTGTPASTSSSSHARNASIQSVPNPSLNRPQMPARMGSMPSPSSSMFIPRRRQSYQSQSTSRVGPINTAKGTSGIAKAMNSPTDIITTGKTFPKQSKIQMLDISEGSSIIKSQQESIKKTQMGVRKKRKISVLEDVSLQEEPASENELPHKTSQLTITSPTSSTSPPTSVPKNEEDTQKSDSQSATVEKVSENTQTPSSETNVLPKEQIDSMVQTVLNDQCGLLSEEDKATIIKFLEKQFTLGNYGGSQDTLPNPGDDVLRFNMHETRITDPVLGKETRETIVFEMNLTSGKWRKLKKKIRKSRPPATNTDNAPNPNEGD</sequence>
<protein>
    <submittedName>
        <fullName evidence="3">5755_t:CDS:1</fullName>
    </submittedName>
</protein>
<feature type="compositionally biased region" description="Low complexity" evidence="1">
    <location>
        <begin position="344"/>
        <end position="363"/>
    </location>
</feature>
<evidence type="ECO:0000256" key="1">
    <source>
        <dbReference type="SAM" id="MobiDB-lite"/>
    </source>
</evidence>
<accession>A0A9N9F9H1</accession>
<name>A0A9N9F9H1_9GLOM</name>
<evidence type="ECO:0000259" key="2">
    <source>
        <dbReference type="Pfam" id="PF23553"/>
    </source>
</evidence>
<evidence type="ECO:0000313" key="4">
    <source>
        <dbReference type="Proteomes" id="UP000789572"/>
    </source>
</evidence>
<dbReference type="Pfam" id="PF23553">
    <property type="entry name" value="NELF-A_N"/>
    <property type="match status" value="1"/>
</dbReference>
<dbReference type="InterPro" id="IPR056557">
    <property type="entry name" value="NELF-A_N"/>
</dbReference>
<feature type="region of interest" description="Disordered" evidence="1">
    <location>
        <begin position="330"/>
        <end position="399"/>
    </location>
</feature>
<feature type="compositionally biased region" description="Polar residues" evidence="1">
    <location>
        <begin position="372"/>
        <end position="394"/>
    </location>
</feature>
<feature type="region of interest" description="Disordered" evidence="1">
    <location>
        <begin position="488"/>
        <end position="512"/>
    </location>
</feature>
<comment type="caution">
    <text evidence="3">The sequence shown here is derived from an EMBL/GenBank/DDBJ whole genome shotgun (WGS) entry which is preliminary data.</text>
</comment>
<feature type="region of interest" description="Disordered" evidence="1">
    <location>
        <begin position="189"/>
        <end position="268"/>
    </location>
</feature>
<proteinExistence type="predicted"/>
<feature type="compositionally biased region" description="Low complexity" evidence="1">
    <location>
        <begin position="497"/>
        <end position="512"/>
    </location>
</feature>
<dbReference type="Proteomes" id="UP000789572">
    <property type="component" value="Unassembled WGS sequence"/>
</dbReference>
<reference evidence="3" key="1">
    <citation type="submission" date="2021-06" db="EMBL/GenBank/DDBJ databases">
        <authorList>
            <person name="Kallberg Y."/>
            <person name="Tangrot J."/>
            <person name="Rosling A."/>
        </authorList>
    </citation>
    <scope>NUCLEOTIDE SEQUENCE</scope>
    <source>
        <strain evidence="3">IA702</strain>
    </source>
</reference>
<feature type="compositionally biased region" description="Low complexity" evidence="1">
    <location>
        <begin position="224"/>
        <end position="254"/>
    </location>
</feature>
<keyword evidence="4" id="KW-1185">Reference proteome</keyword>
<dbReference type="AlphaFoldDB" id="A0A9N9F9H1"/>
<organism evidence="3 4">
    <name type="scientific">Paraglomus occultum</name>
    <dbReference type="NCBI Taxonomy" id="144539"/>
    <lineage>
        <taxon>Eukaryota</taxon>
        <taxon>Fungi</taxon>
        <taxon>Fungi incertae sedis</taxon>
        <taxon>Mucoromycota</taxon>
        <taxon>Glomeromycotina</taxon>
        <taxon>Glomeromycetes</taxon>
        <taxon>Paraglomerales</taxon>
        <taxon>Paraglomeraceae</taxon>
        <taxon>Paraglomus</taxon>
    </lineage>
</organism>
<dbReference type="OrthoDB" id="2135488at2759"/>
<feature type="domain" description="NELF-A N-terminal" evidence="2">
    <location>
        <begin position="26"/>
        <end position="130"/>
    </location>
</feature>
<gene>
    <name evidence="3" type="ORF">POCULU_LOCUS3465</name>
</gene>
<evidence type="ECO:0000313" key="3">
    <source>
        <dbReference type="EMBL" id="CAG8518936.1"/>
    </source>
</evidence>
<feature type="compositionally biased region" description="Low complexity" evidence="1">
    <location>
        <begin position="189"/>
        <end position="213"/>
    </location>
</feature>
<dbReference type="EMBL" id="CAJVPJ010000385">
    <property type="protein sequence ID" value="CAG8518936.1"/>
    <property type="molecule type" value="Genomic_DNA"/>
</dbReference>